<accession>A0ABQ9NHF1</accession>
<dbReference type="EMBL" id="JAPDRL010000093">
    <property type="protein sequence ID" value="KAJ9657956.1"/>
    <property type="molecule type" value="Genomic_DNA"/>
</dbReference>
<feature type="chain" id="PRO_5047362700" description="Apple domain-containing protein" evidence="1">
    <location>
        <begin position="21"/>
        <end position="219"/>
    </location>
</feature>
<keyword evidence="1" id="KW-0732">Signal</keyword>
<feature type="signal peptide" evidence="1">
    <location>
        <begin position="1"/>
        <end position="20"/>
    </location>
</feature>
<evidence type="ECO:0000256" key="1">
    <source>
        <dbReference type="SAM" id="SignalP"/>
    </source>
</evidence>
<organism evidence="2 3">
    <name type="scientific">Coniosporium apollinis</name>
    <dbReference type="NCBI Taxonomy" id="61459"/>
    <lineage>
        <taxon>Eukaryota</taxon>
        <taxon>Fungi</taxon>
        <taxon>Dikarya</taxon>
        <taxon>Ascomycota</taxon>
        <taxon>Pezizomycotina</taxon>
        <taxon>Dothideomycetes</taxon>
        <taxon>Dothideomycetes incertae sedis</taxon>
        <taxon>Coniosporium</taxon>
    </lineage>
</organism>
<proteinExistence type="predicted"/>
<keyword evidence="3" id="KW-1185">Reference proteome</keyword>
<evidence type="ECO:0000313" key="3">
    <source>
        <dbReference type="Proteomes" id="UP001172684"/>
    </source>
</evidence>
<gene>
    <name evidence="2" type="ORF">H2201_007963</name>
</gene>
<reference evidence="2" key="1">
    <citation type="submission" date="2022-10" db="EMBL/GenBank/DDBJ databases">
        <title>Culturing micro-colonial fungi from biological soil crusts in the Mojave desert and describing Neophaeococcomyces mojavensis, and introducing the new genera and species Taxawa tesnikishii.</title>
        <authorList>
            <person name="Kurbessoian T."/>
            <person name="Stajich J.E."/>
        </authorList>
    </citation>
    <scope>NUCLEOTIDE SEQUENCE</scope>
    <source>
        <strain evidence="2">TK_1</strain>
    </source>
</reference>
<evidence type="ECO:0000313" key="2">
    <source>
        <dbReference type="EMBL" id="KAJ9657956.1"/>
    </source>
</evidence>
<dbReference type="Proteomes" id="UP001172684">
    <property type="component" value="Unassembled WGS sequence"/>
</dbReference>
<protein>
    <recommendedName>
        <fullName evidence="4">Apple domain-containing protein</fullName>
    </recommendedName>
</protein>
<name>A0ABQ9NHF1_9PEZI</name>
<comment type="caution">
    <text evidence="2">The sequence shown here is derived from an EMBL/GenBank/DDBJ whole genome shotgun (WGS) entry which is preliminary data.</text>
</comment>
<sequence>MIFSFRLLLLAFGLASVSTGAPTPAQQQQFDSFCVAKAGPGYIAITDANDDFLGCQLKPAPACFYGPYTDPKTGKPGCCGVPGVSFMFDPITRACCPPGRVFKWDATNRIGSCGYPPIPPPPPPPALTCPEANGQRRTVNGVNFKVYCQRAVRVYIPLYQYPSYMARLASTPSMPGITTAQQCLDACARDPKCEGANWIENKSCGFQNKGWGIFGSEYF</sequence>
<evidence type="ECO:0008006" key="4">
    <source>
        <dbReference type="Google" id="ProtNLM"/>
    </source>
</evidence>